<keyword evidence="1" id="KW-0472">Membrane</keyword>
<dbReference type="SUPFAM" id="SSF82171">
    <property type="entry name" value="DPP6 N-terminal domain-like"/>
    <property type="match status" value="1"/>
</dbReference>
<dbReference type="AlphaFoldDB" id="A0A0G1A9C7"/>
<feature type="domain" description="PEGA" evidence="2">
    <location>
        <begin position="46"/>
        <end position="112"/>
    </location>
</feature>
<dbReference type="STRING" id="1619103.UU80_C0017G0039"/>
<evidence type="ECO:0000256" key="1">
    <source>
        <dbReference type="SAM" id="Phobius"/>
    </source>
</evidence>
<comment type="caution">
    <text evidence="3">The sequence shown here is derived from an EMBL/GenBank/DDBJ whole genome shotgun (WGS) entry which is preliminary data.</text>
</comment>
<keyword evidence="1" id="KW-0812">Transmembrane</keyword>
<organism evidence="3 4">
    <name type="scientific">candidate division WWE3 bacterium GW2011_GWA1_41_8</name>
    <dbReference type="NCBI Taxonomy" id="1619103"/>
    <lineage>
        <taxon>Bacteria</taxon>
        <taxon>Katanobacteria</taxon>
    </lineage>
</organism>
<dbReference type="Pfam" id="PF08308">
    <property type="entry name" value="PEGA"/>
    <property type="match status" value="1"/>
</dbReference>
<dbReference type="InterPro" id="IPR013229">
    <property type="entry name" value="PEGA"/>
</dbReference>
<dbReference type="InterPro" id="IPR011042">
    <property type="entry name" value="6-blade_b-propeller_TolB-like"/>
</dbReference>
<name>A0A0G1A9C7_UNCKA</name>
<gene>
    <name evidence="3" type="ORF">UU80_C0017G0039</name>
</gene>
<sequence length="384" mass="42799">MIRKNWYQSLLSGVILIGITTLLYLYSAGYRLTQQQDRTIDLSKTGMISAKSIPEGSSVYLNGILLTATNDTISGIEPGTHNLKIIKKGFVTWSKDIEVFPELVTDITAVLVSQGPRLEPLTNSGARNPTISSSLTKLAYFSKDGETPGIRIIPLAGEGLSLFRSTPSSVIQDTPRIIYSNGKSIEWSPDEKNLMVESENGTFYLIDIAEGAAEVSTSPQEIKQIWQDKLNQTRQDFIQKLDIPDEIKTLAMSTKTVWSPDEKKFLYTRQNDAELEYRVYNLEKPLPVGEKVENTVFTTAAADPQPKISWYADSFHLILTEGDVNADKRGVVSLIRIDGTNKTELYNNTLMYDQVYSSPAGDKIIILTSFKSGEQTDLYTVSIR</sequence>
<keyword evidence="1" id="KW-1133">Transmembrane helix</keyword>
<proteinExistence type="predicted"/>
<reference evidence="3 4" key="1">
    <citation type="journal article" date="2015" name="Nature">
        <title>rRNA introns, odd ribosomes, and small enigmatic genomes across a large radiation of phyla.</title>
        <authorList>
            <person name="Brown C.T."/>
            <person name="Hug L.A."/>
            <person name="Thomas B.C."/>
            <person name="Sharon I."/>
            <person name="Castelle C.J."/>
            <person name="Singh A."/>
            <person name="Wilkins M.J."/>
            <person name="Williams K.H."/>
            <person name="Banfield J.F."/>
        </authorList>
    </citation>
    <scope>NUCLEOTIDE SEQUENCE [LARGE SCALE GENOMIC DNA]</scope>
</reference>
<dbReference type="Gene3D" id="2.120.10.30">
    <property type="entry name" value="TolB, C-terminal domain"/>
    <property type="match status" value="1"/>
</dbReference>
<evidence type="ECO:0000313" key="4">
    <source>
        <dbReference type="Proteomes" id="UP000034920"/>
    </source>
</evidence>
<evidence type="ECO:0000259" key="2">
    <source>
        <dbReference type="Pfam" id="PF08308"/>
    </source>
</evidence>
<accession>A0A0G1A9C7</accession>
<feature type="transmembrane region" description="Helical" evidence="1">
    <location>
        <begin position="6"/>
        <end position="26"/>
    </location>
</feature>
<dbReference type="EMBL" id="LCCA01000017">
    <property type="protein sequence ID" value="KKS21938.1"/>
    <property type="molecule type" value="Genomic_DNA"/>
</dbReference>
<dbReference type="Proteomes" id="UP000034920">
    <property type="component" value="Unassembled WGS sequence"/>
</dbReference>
<evidence type="ECO:0000313" key="3">
    <source>
        <dbReference type="EMBL" id="KKS21938.1"/>
    </source>
</evidence>
<protein>
    <submittedName>
        <fullName evidence="3">WD40-domain containing protein</fullName>
    </submittedName>
</protein>